<dbReference type="EMBL" id="QLYX01000006">
    <property type="protein sequence ID" value="RAY14508.1"/>
    <property type="molecule type" value="Genomic_DNA"/>
</dbReference>
<reference evidence="4 5" key="1">
    <citation type="submission" date="2018-06" db="EMBL/GenBank/DDBJ databases">
        <title>Actinomadura craniellae sp. nov. isolated from marine sponge Craniella sp.</title>
        <authorList>
            <person name="Li L."/>
            <person name="Xu Q.H."/>
            <person name="Lin H.W."/>
            <person name="Lu Y.H."/>
        </authorList>
    </citation>
    <scope>NUCLEOTIDE SEQUENCE [LARGE SCALE GENOMIC DNA]</scope>
    <source>
        <strain evidence="4 5">LHW63021</strain>
    </source>
</reference>
<evidence type="ECO:0000259" key="3">
    <source>
        <dbReference type="Pfam" id="PF00685"/>
    </source>
</evidence>
<organism evidence="4 5">
    <name type="scientific">Actinomadura craniellae</name>
    <dbReference type="NCBI Taxonomy" id="2231787"/>
    <lineage>
        <taxon>Bacteria</taxon>
        <taxon>Bacillati</taxon>
        <taxon>Actinomycetota</taxon>
        <taxon>Actinomycetes</taxon>
        <taxon>Streptosporangiales</taxon>
        <taxon>Thermomonosporaceae</taxon>
        <taxon>Actinomadura</taxon>
    </lineage>
</organism>
<dbReference type="SUPFAM" id="SSF52540">
    <property type="entry name" value="P-loop containing nucleoside triphosphate hydrolases"/>
    <property type="match status" value="1"/>
</dbReference>
<dbReference type="GO" id="GO:0008146">
    <property type="term" value="F:sulfotransferase activity"/>
    <property type="evidence" value="ECO:0007669"/>
    <property type="project" value="InterPro"/>
</dbReference>
<keyword evidence="2" id="KW-0325">Glycoprotein</keyword>
<dbReference type="PANTHER" id="PTHR10605">
    <property type="entry name" value="HEPARAN SULFATE SULFOTRANSFERASE"/>
    <property type="match status" value="1"/>
</dbReference>
<dbReference type="AlphaFoldDB" id="A0A365H648"/>
<dbReference type="OrthoDB" id="4508169at2"/>
<evidence type="ECO:0000313" key="4">
    <source>
        <dbReference type="EMBL" id="RAY14508.1"/>
    </source>
</evidence>
<dbReference type="InterPro" id="IPR037359">
    <property type="entry name" value="NST/OST"/>
</dbReference>
<evidence type="ECO:0000313" key="5">
    <source>
        <dbReference type="Proteomes" id="UP000251891"/>
    </source>
</evidence>
<evidence type="ECO:0000256" key="2">
    <source>
        <dbReference type="ARBA" id="ARBA00023180"/>
    </source>
</evidence>
<protein>
    <submittedName>
        <fullName evidence="4">Sulfotransferase</fullName>
    </submittedName>
</protein>
<dbReference type="InterPro" id="IPR000863">
    <property type="entry name" value="Sulfotransferase_dom"/>
</dbReference>
<keyword evidence="5" id="KW-1185">Reference proteome</keyword>
<evidence type="ECO:0000256" key="1">
    <source>
        <dbReference type="ARBA" id="ARBA00022679"/>
    </source>
</evidence>
<dbReference type="Gene3D" id="3.40.50.300">
    <property type="entry name" value="P-loop containing nucleotide triphosphate hydrolases"/>
    <property type="match status" value="1"/>
</dbReference>
<gene>
    <name evidence="4" type="ORF">DPM19_15225</name>
</gene>
<name>A0A365H648_9ACTN</name>
<proteinExistence type="predicted"/>
<comment type="caution">
    <text evidence="4">The sequence shown here is derived from an EMBL/GenBank/DDBJ whole genome shotgun (WGS) entry which is preliminary data.</text>
</comment>
<dbReference type="Proteomes" id="UP000251891">
    <property type="component" value="Unassembled WGS sequence"/>
</dbReference>
<sequence>MGRMTHSARMTPDFLIVGAQRCGTTSLFKALRQHPAILRGVLDKGVHYFDLAYDRDMAWYRGHFPLKAAARRVEDRLGVPAMTFESSPYYMFHPLSAERIARDLPDVKLIALVRDPVERAYSAHAHELARDFETEPFERALELEEERLRGEAERMVADPAYLSFSMQHHAYRARGRYAEQLERLERLFGRERVLVVDSHDFFETPEPIYDGVLEFLGLPRAEYPQFDRHNARPRSPMPDSVRAELDAHFQPFDERLATWLGKPPSWRR</sequence>
<dbReference type="Pfam" id="PF00685">
    <property type="entry name" value="Sulfotransfer_1"/>
    <property type="match status" value="1"/>
</dbReference>
<feature type="domain" description="Sulfotransferase" evidence="3">
    <location>
        <begin position="12"/>
        <end position="219"/>
    </location>
</feature>
<dbReference type="InterPro" id="IPR027417">
    <property type="entry name" value="P-loop_NTPase"/>
</dbReference>
<dbReference type="PANTHER" id="PTHR10605:SF56">
    <property type="entry name" value="BIFUNCTIONAL HEPARAN SULFATE N-DEACETYLASE_N-SULFOTRANSFERASE"/>
    <property type="match status" value="1"/>
</dbReference>
<accession>A0A365H648</accession>
<keyword evidence="1 4" id="KW-0808">Transferase</keyword>